<accession>A0A9N8WR34</accession>
<keyword evidence="2" id="KW-1185">Reference proteome</keyword>
<dbReference type="Proteomes" id="UP000789508">
    <property type="component" value="Unassembled WGS sequence"/>
</dbReference>
<organism evidence="1 2">
    <name type="scientific">Ambispora leptoticha</name>
    <dbReference type="NCBI Taxonomy" id="144679"/>
    <lineage>
        <taxon>Eukaryota</taxon>
        <taxon>Fungi</taxon>
        <taxon>Fungi incertae sedis</taxon>
        <taxon>Mucoromycota</taxon>
        <taxon>Glomeromycotina</taxon>
        <taxon>Glomeromycetes</taxon>
        <taxon>Archaeosporales</taxon>
        <taxon>Ambisporaceae</taxon>
        <taxon>Ambispora</taxon>
    </lineage>
</organism>
<evidence type="ECO:0000313" key="2">
    <source>
        <dbReference type="Proteomes" id="UP000789508"/>
    </source>
</evidence>
<protein>
    <submittedName>
        <fullName evidence="1">2459_t:CDS:1</fullName>
    </submittedName>
</protein>
<evidence type="ECO:0000313" key="1">
    <source>
        <dbReference type="EMBL" id="CAG8491924.1"/>
    </source>
</evidence>
<dbReference type="AlphaFoldDB" id="A0A9N8WR34"/>
<comment type="caution">
    <text evidence="1">The sequence shown here is derived from an EMBL/GenBank/DDBJ whole genome shotgun (WGS) entry which is preliminary data.</text>
</comment>
<name>A0A9N8WR34_9GLOM</name>
<proteinExistence type="predicted"/>
<gene>
    <name evidence="1" type="ORF">ALEPTO_LOCUS3033</name>
</gene>
<dbReference type="EMBL" id="CAJVPS010000516">
    <property type="protein sequence ID" value="CAG8491924.1"/>
    <property type="molecule type" value="Genomic_DNA"/>
</dbReference>
<sequence length="144" mass="16817">MPLIDEINPYNNIDGTSTPLESNSCNCVNCIDDDNCDRSQKERKGGSNFRRSMETCYQRYKVNPGHYKAKRFHCKKFWPRENNITYTRNSQLPTQINNHYDELLLKTWIVTDIPFEVIETPFIKNLFKTLVPAYVLSSRTTLSG</sequence>
<dbReference type="OrthoDB" id="2434206at2759"/>
<reference evidence="1" key="1">
    <citation type="submission" date="2021-06" db="EMBL/GenBank/DDBJ databases">
        <authorList>
            <person name="Kallberg Y."/>
            <person name="Tangrot J."/>
            <person name="Rosling A."/>
        </authorList>
    </citation>
    <scope>NUCLEOTIDE SEQUENCE</scope>
    <source>
        <strain evidence="1">FL130A</strain>
    </source>
</reference>